<accession>A0A067K1S6</accession>
<evidence type="ECO:0000256" key="2">
    <source>
        <dbReference type="SAM" id="MobiDB-lite"/>
    </source>
</evidence>
<gene>
    <name evidence="3" type="ORF">JCGZ_16407</name>
</gene>
<comment type="similarity">
    <text evidence="1">Belongs to the QWRF family.</text>
</comment>
<dbReference type="OrthoDB" id="542108at2759"/>
<feature type="region of interest" description="Disordered" evidence="2">
    <location>
        <begin position="158"/>
        <end position="190"/>
    </location>
</feature>
<dbReference type="Proteomes" id="UP000027138">
    <property type="component" value="Unassembled WGS sequence"/>
</dbReference>
<name>A0A067K1S6_JATCU</name>
<dbReference type="AlphaFoldDB" id="A0A067K1S6"/>
<dbReference type="GO" id="GO:0051225">
    <property type="term" value="P:spindle assembly"/>
    <property type="evidence" value="ECO:0007669"/>
    <property type="project" value="TreeGrafter"/>
</dbReference>
<organism evidence="3 4">
    <name type="scientific">Jatropha curcas</name>
    <name type="common">Barbados nut</name>
    <dbReference type="NCBI Taxonomy" id="180498"/>
    <lineage>
        <taxon>Eukaryota</taxon>
        <taxon>Viridiplantae</taxon>
        <taxon>Streptophyta</taxon>
        <taxon>Embryophyta</taxon>
        <taxon>Tracheophyta</taxon>
        <taxon>Spermatophyta</taxon>
        <taxon>Magnoliopsida</taxon>
        <taxon>eudicotyledons</taxon>
        <taxon>Gunneridae</taxon>
        <taxon>Pentapetalae</taxon>
        <taxon>rosids</taxon>
        <taxon>fabids</taxon>
        <taxon>Malpighiales</taxon>
        <taxon>Euphorbiaceae</taxon>
        <taxon>Crotonoideae</taxon>
        <taxon>Jatropheae</taxon>
        <taxon>Jatropha</taxon>
    </lineage>
</organism>
<protein>
    <recommendedName>
        <fullName evidence="5">Protein ENDOSPERM DEFECTIVE 1</fullName>
    </recommendedName>
</protein>
<proteinExistence type="inferred from homology"/>
<feature type="compositionally biased region" description="Polar residues" evidence="2">
    <location>
        <begin position="83"/>
        <end position="92"/>
    </location>
</feature>
<dbReference type="PANTHER" id="PTHR31807">
    <property type="entry name" value="AUGMIN FAMILY MEMBER"/>
    <property type="match status" value="1"/>
</dbReference>
<evidence type="ECO:0000256" key="1">
    <source>
        <dbReference type="ARBA" id="ARBA00010016"/>
    </source>
</evidence>
<feature type="compositionally biased region" description="Polar residues" evidence="2">
    <location>
        <begin position="158"/>
        <end position="176"/>
    </location>
</feature>
<feature type="compositionally biased region" description="Pro residues" evidence="2">
    <location>
        <begin position="20"/>
        <end position="30"/>
    </location>
</feature>
<dbReference type="PANTHER" id="PTHR31807:SF6">
    <property type="entry name" value="PROTEIN ENDOSPERM DEFECTIVE 1-RELATED"/>
    <property type="match status" value="1"/>
</dbReference>
<feature type="region of interest" description="Disordered" evidence="2">
    <location>
        <begin position="108"/>
        <end position="127"/>
    </location>
</feature>
<dbReference type="InterPro" id="IPR007573">
    <property type="entry name" value="QWRF"/>
</dbReference>
<dbReference type="KEGG" id="jcu:105642115"/>
<dbReference type="GO" id="GO:0008017">
    <property type="term" value="F:microtubule binding"/>
    <property type="evidence" value="ECO:0007669"/>
    <property type="project" value="TreeGrafter"/>
</dbReference>
<dbReference type="GO" id="GO:0005880">
    <property type="term" value="C:nuclear microtubule"/>
    <property type="evidence" value="ECO:0007669"/>
    <property type="project" value="TreeGrafter"/>
</dbReference>
<evidence type="ECO:0008006" key="5">
    <source>
        <dbReference type="Google" id="ProtNLM"/>
    </source>
</evidence>
<evidence type="ECO:0000313" key="3">
    <source>
        <dbReference type="EMBL" id="KDP29018.1"/>
    </source>
</evidence>
<reference evidence="3 4" key="1">
    <citation type="journal article" date="2014" name="PLoS ONE">
        <title>Global Analysis of Gene Expression Profiles in Physic Nut (Jatropha curcas L.) Seedlings Exposed to Salt Stress.</title>
        <authorList>
            <person name="Zhang L."/>
            <person name="Zhang C."/>
            <person name="Wu P."/>
            <person name="Chen Y."/>
            <person name="Li M."/>
            <person name="Jiang H."/>
            <person name="Wu G."/>
        </authorList>
    </citation>
    <scope>NUCLEOTIDE SEQUENCE [LARGE SCALE GENOMIC DNA]</scope>
    <source>
        <strain evidence="4">cv. GZQX0401</strain>
        <tissue evidence="3">Young leaves</tissue>
    </source>
</reference>
<evidence type="ECO:0000313" key="4">
    <source>
        <dbReference type="Proteomes" id="UP000027138"/>
    </source>
</evidence>
<dbReference type="GO" id="GO:0005737">
    <property type="term" value="C:cytoplasm"/>
    <property type="evidence" value="ECO:0007669"/>
    <property type="project" value="TreeGrafter"/>
</dbReference>
<feature type="region of interest" description="Disordered" evidence="2">
    <location>
        <begin position="1"/>
        <end position="97"/>
    </location>
</feature>
<dbReference type="Pfam" id="PF04484">
    <property type="entry name" value="QWRF"/>
    <property type="match status" value="1"/>
</dbReference>
<sequence>MNEPMVEAVASMQDQSTNPHLPPPPPPPTQRRPRVREVSSRFMSPVAASPSSSPVPNNKQQRSSSVQKQRQMEPLSCADENKLTATDFTRSPPQRKLQQRAVMKLFKENGGGRQEQATSRSHRPDTPIVTISSSKLRLMQHHSTPIISAAAKLLQTSGMSPSHSENLSELSTSRSTCDGHDNSNNHNIQGNHLTIPDIRSSMPEATVSSRYLADRNINRLNGSAVDSSKFSASPCFRSLDLPRSSPSEYSLIHSLKAAEKTAKQYSNSVKIGGPPLPPKLVADVSRKGRKIPSQQEDVHSLRLLHNHYLQWRYVNAKAEASVKAQRRETERTLYSLGVKISELCDSVKRKRIELGLFQNTKALSTILESQMPYLEDWSTLEVDYSVSLLEAIQALSNASLRLPICGNVRADVREVGEALNSAVKLMDTIAHHVQSFMPKAEELEILVSELTRVSGGERALVEECGELLSMTYKSQVEECSLRGQLIQLNRTCRGQLHGDEQ</sequence>
<keyword evidence="4" id="KW-1185">Reference proteome</keyword>
<dbReference type="STRING" id="180498.A0A067K1S6"/>
<feature type="compositionally biased region" description="Low complexity" evidence="2">
    <location>
        <begin position="44"/>
        <end position="69"/>
    </location>
</feature>
<dbReference type="EMBL" id="KK914761">
    <property type="protein sequence ID" value="KDP29018.1"/>
    <property type="molecule type" value="Genomic_DNA"/>
</dbReference>